<evidence type="ECO:0000256" key="6">
    <source>
        <dbReference type="SAM" id="SignalP"/>
    </source>
</evidence>
<dbReference type="GO" id="GO:0030203">
    <property type="term" value="P:glycosaminoglycan metabolic process"/>
    <property type="evidence" value="ECO:0007669"/>
    <property type="project" value="TreeGrafter"/>
</dbReference>
<evidence type="ECO:0000259" key="8">
    <source>
        <dbReference type="Pfam" id="PF02838"/>
    </source>
</evidence>
<gene>
    <name evidence="9" type="ORF">KZY68_11715</name>
</gene>
<evidence type="ECO:0000256" key="4">
    <source>
        <dbReference type="ARBA" id="ARBA00023295"/>
    </source>
</evidence>
<dbReference type="GO" id="GO:0016020">
    <property type="term" value="C:membrane"/>
    <property type="evidence" value="ECO:0007669"/>
    <property type="project" value="TreeGrafter"/>
</dbReference>
<name>A0AAW4NPC3_9BACT</name>
<feature type="domain" description="Beta-hexosaminidase bacterial type N-terminal" evidence="8">
    <location>
        <begin position="25"/>
        <end position="153"/>
    </location>
</feature>
<evidence type="ECO:0000256" key="3">
    <source>
        <dbReference type="ARBA" id="ARBA00022801"/>
    </source>
</evidence>
<feature type="domain" description="Glycoside hydrolase family 20 catalytic" evidence="7">
    <location>
        <begin position="156"/>
        <end position="500"/>
    </location>
</feature>
<dbReference type="EC" id="3.2.1.52" evidence="2"/>
<proteinExistence type="predicted"/>
<evidence type="ECO:0000256" key="5">
    <source>
        <dbReference type="PIRSR" id="PIRSR625705-1"/>
    </source>
</evidence>
<dbReference type="Proteomes" id="UP001196873">
    <property type="component" value="Unassembled WGS sequence"/>
</dbReference>
<dbReference type="RefSeq" id="WP_219428131.1">
    <property type="nucleotide sequence ID" value="NZ_JAHXRD010000018.1"/>
</dbReference>
<evidence type="ECO:0000256" key="2">
    <source>
        <dbReference type="ARBA" id="ARBA00012663"/>
    </source>
</evidence>
<dbReference type="InterPro" id="IPR015882">
    <property type="entry name" value="HEX_bac_N"/>
</dbReference>
<comment type="catalytic activity">
    <reaction evidence="1">
        <text>Hydrolysis of terminal non-reducing N-acetyl-D-hexosamine residues in N-acetyl-beta-D-hexosaminides.</text>
        <dbReference type="EC" id="3.2.1.52"/>
    </reaction>
</comment>
<dbReference type="GO" id="GO:0004563">
    <property type="term" value="F:beta-N-acetylhexosaminidase activity"/>
    <property type="evidence" value="ECO:0007669"/>
    <property type="project" value="UniProtKB-EC"/>
</dbReference>
<comment type="caution">
    <text evidence="9">The sequence shown here is derived from an EMBL/GenBank/DDBJ whole genome shotgun (WGS) entry which is preliminary data.</text>
</comment>
<keyword evidence="3" id="KW-0378">Hydrolase</keyword>
<dbReference type="PANTHER" id="PTHR22600">
    <property type="entry name" value="BETA-HEXOSAMINIDASE"/>
    <property type="match status" value="1"/>
</dbReference>
<dbReference type="GO" id="GO:0005975">
    <property type="term" value="P:carbohydrate metabolic process"/>
    <property type="evidence" value="ECO:0007669"/>
    <property type="project" value="InterPro"/>
</dbReference>
<evidence type="ECO:0000313" key="9">
    <source>
        <dbReference type="EMBL" id="MBW4866651.1"/>
    </source>
</evidence>
<dbReference type="CDD" id="cd06563">
    <property type="entry name" value="GH20_chitobiase-like"/>
    <property type="match status" value="1"/>
</dbReference>
<evidence type="ECO:0000313" key="10">
    <source>
        <dbReference type="Proteomes" id="UP001196873"/>
    </source>
</evidence>
<organism evidence="9 10">
    <name type="scientific">Segatella salivae</name>
    <dbReference type="NCBI Taxonomy" id="228604"/>
    <lineage>
        <taxon>Bacteria</taxon>
        <taxon>Pseudomonadati</taxon>
        <taxon>Bacteroidota</taxon>
        <taxon>Bacteroidia</taxon>
        <taxon>Bacteroidales</taxon>
        <taxon>Prevotellaceae</taxon>
        <taxon>Segatella</taxon>
    </lineage>
</organism>
<feature type="signal peptide" evidence="6">
    <location>
        <begin position="1"/>
        <end position="19"/>
    </location>
</feature>
<dbReference type="EMBL" id="JAHXRF010000019">
    <property type="protein sequence ID" value="MBW4866651.1"/>
    <property type="molecule type" value="Genomic_DNA"/>
</dbReference>
<dbReference type="AlphaFoldDB" id="A0AAW4NPC3"/>
<dbReference type="PIRSF" id="PIRSF001093">
    <property type="entry name" value="B-hxosamndse_ab_euk"/>
    <property type="match status" value="1"/>
</dbReference>
<keyword evidence="6" id="KW-0732">Signal</keyword>
<accession>A0AAW4NPC3</accession>
<dbReference type="InterPro" id="IPR025705">
    <property type="entry name" value="Beta_hexosaminidase_sua/sub"/>
</dbReference>
<feature type="active site" description="Proton donor" evidence="5">
    <location>
        <position position="330"/>
    </location>
</feature>
<evidence type="ECO:0000259" key="7">
    <source>
        <dbReference type="Pfam" id="PF00728"/>
    </source>
</evidence>
<sequence length="533" mass="60383">MKKVFISLFLFMSTMAIHAQQADFNVVPLPQQVKLTAKPSFKLSNATRIAYPEGSEEMERNAHFLQDYVQEIIGIRPVLSTNLSQSGSNVIRLVLDGKMSGDEGYTLSCNQKGITIKGRTPAGVFYGIQTLRKSLPVVKTAEVTLPAVEIADAPRFSYRGVMLDCGRHYFPVKFIKEFIDLLAMHNMNRFHWHLTEDQGWRLEIKKYPLLTAIGSKRAETVIGHNTQIGDGTPYEGYYTQDEARDIVEYARQRHIVVVPEIDMPGHQLAALAAMPNLGCTGGPYKVGTVWGVYDDILCLGNEDTYKFCEDVLSELIDIFPSEVIHIGGDEAPTVRVEHCPKCQALMQREHLTPKNIQGYFTNRIEKFVNSKGRRIMGWDEIMDGDINTSAMVHCWRNPSFGIKAAQKGHDVVLSPTKYCYFDFYQANPRAVHEPLAIGGYLPVDSVYNMDTMPKDISPENRKHIIGIQANLWTEYVAVPNHAEYMLLPRMAALAENAWVKDRGPYSAFLPRLTRLKSLYDVYNLHYANHVWKK</sequence>
<dbReference type="Pfam" id="PF00728">
    <property type="entry name" value="Glyco_hydro_20"/>
    <property type="match status" value="1"/>
</dbReference>
<feature type="chain" id="PRO_5043599113" description="beta-N-acetylhexosaminidase" evidence="6">
    <location>
        <begin position="20"/>
        <end position="533"/>
    </location>
</feature>
<keyword evidence="4" id="KW-0326">Glycosidase</keyword>
<dbReference type="InterPro" id="IPR015883">
    <property type="entry name" value="Glyco_hydro_20_cat"/>
</dbReference>
<reference evidence="9" key="1">
    <citation type="submission" date="2021-07" db="EMBL/GenBank/DDBJ databases">
        <title>Genomic diversity and antimicrobial resistance of Prevotella spp. isolated from chronic lung disease airways.</title>
        <authorList>
            <person name="Webb K.A."/>
            <person name="Olagoke O.S."/>
            <person name="Baird T."/>
            <person name="Neill J."/>
            <person name="Pham A."/>
            <person name="Wells T.J."/>
            <person name="Ramsay K.A."/>
            <person name="Bell S.C."/>
            <person name="Sarovich D.S."/>
            <person name="Price E.P."/>
        </authorList>
    </citation>
    <scope>NUCLEOTIDE SEQUENCE</scope>
    <source>
        <strain evidence="9">SCHI0047.S.3</strain>
    </source>
</reference>
<dbReference type="PANTHER" id="PTHR22600:SF57">
    <property type="entry name" value="BETA-N-ACETYLHEXOSAMINIDASE"/>
    <property type="match status" value="1"/>
</dbReference>
<evidence type="ECO:0000256" key="1">
    <source>
        <dbReference type="ARBA" id="ARBA00001231"/>
    </source>
</evidence>
<protein>
    <recommendedName>
        <fullName evidence="2">beta-N-acetylhexosaminidase</fullName>
        <ecNumber evidence="2">3.2.1.52</ecNumber>
    </recommendedName>
</protein>
<dbReference type="Pfam" id="PF02838">
    <property type="entry name" value="Glyco_hydro_20b"/>
    <property type="match status" value="1"/>
</dbReference>